<dbReference type="Proteomes" id="UP000183287">
    <property type="component" value="Unassembled WGS sequence"/>
</dbReference>
<evidence type="ECO:0000313" key="7">
    <source>
        <dbReference type="Proteomes" id="UP000183287"/>
    </source>
</evidence>
<reference evidence="7" key="1">
    <citation type="submission" date="2016-10" db="EMBL/GenBank/DDBJ databases">
        <authorList>
            <person name="Varghese N."/>
            <person name="Submissions S."/>
        </authorList>
    </citation>
    <scope>NUCLEOTIDE SEQUENCE [LARGE SCALE GENOMIC DNA]</scope>
    <source>
        <strain evidence="7">Nm44</strain>
    </source>
</reference>
<dbReference type="InterPro" id="IPR050808">
    <property type="entry name" value="Phage_Integrase"/>
</dbReference>
<dbReference type="Pfam" id="PF00589">
    <property type="entry name" value="Phage_integrase"/>
    <property type="match status" value="1"/>
</dbReference>
<dbReference type="InterPro" id="IPR011010">
    <property type="entry name" value="DNA_brk_join_enz"/>
</dbReference>
<proteinExistence type="inferred from homology"/>
<dbReference type="RefSeq" id="WP_074907011.1">
    <property type="nucleotide sequence ID" value="NZ_FOUB01000086.1"/>
</dbReference>
<dbReference type="InterPro" id="IPR010998">
    <property type="entry name" value="Integrase_recombinase_N"/>
</dbReference>
<dbReference type="Pfam" id="PF13356">
    <property type="entry name" value="Arm-DNA-bind_3"/>
    <property type="match status" value="1"/>
</dbReference>
<accession>A0A1I4VLP4</accession>
<evidence type="ECO:0000256" key="1">
    <source>
        <dbReference type="ARBA" id="ARBA00008857"/>
    </source>
</evidence>
<dbReference type="PANTHER" id="PTHR30629">
    <property type="entry name" value="PROPHAGE INTEGRASE"/>
    <property type="match status" value="1"/>
</dbReference>
<dbReference type="InterPro" id="IPR013762">
    <property type="entry name" value="Integrase-like_cat_sf"/>
</dbReference>
<dbReference type="Gene3D" id="3.30.160.390">
    <property type="entry name" value="Integrase, DNA-binding domain"/>
    <property type="match status" value="1"/>
</dbReference>
<dbReference type="CDD" id="cd00796">
    <property type="entry name" value="INT_Rci_Hp1_C"/>
    <property type="match status" value="1"/>
</dbReference>
<dbReference type="OrthoDB" id="662444at2"/>
<evidence type="ECO:0000313" key="6">
    <source>
        <dbReference type="EMBL" id="SFN02198.1"/>
    </source>
</evidence>
<keyword evidence="3" id="KW-0238">DNA-binding</keyword>
<dbReference type="InterPro" id="IPR002104">
    <property type="entry name" value="Integrase_catalytic"/>
</dbReference>
<protein>
    <submittedName>
        <fullName evidence="6">Site-specific recombinase XerD</fullName>
    </submittedName>
</protein>
<gene>
    <name evidence="6" type="ORF">SAMN05421863_10869</name>
</gene>
<dbReference type="Gene3D" id="1.10.150.130">
    <property type="match status" value="1"/>
</dbReference>
<sequence length="400" mass="46058">MNEIIFSKTSIDRLPLPQAGKRIEYKDQKQDGLILRVTASGVKSFYFFKRIRNGRLVRIMLGRYPALTAELARKMAADMNLKAATGEDPAQEKKQKKQEMTFSDLFYLWLEQYAKERKKTWSEDVAKFNNHLQGLAKLRLSEITPKLIREIHTSIPKKQSKRSTKAAVFCTTTTANRVKELISSVFSWAVRMEYVRDNPATKVQDFKEKSRDRFLTATEITRFLIALEEGTSPLMRDFFKLALFTAARRSNLEKMRWQEIDWDNYCWNIPLTKNGTPQSLPLIAQAMDILRSRYLQRDNSEYVFASHGTKGHIVDHRKAWIDVLERAGLPATKRQDGGLVFHDLRRTLASWQVMTGASLSVIGKTLNHASPQATAIYARLDNEPVRRHMQVAADAMTKIK</sequence>
<name>A0A1I4VLP4_9PROT</name>
<dbReference type="AlphaFoldDB" id="A0A1I4VLP4"/>
<dbReference type="InterPro" id="IPR025166">
    <property type="entry name" value="Integrase_DNA_bind_dom"/>
</dbReference>
<dbReference type="Gene3D" id="1.10.443.10">
    <property type="entry name" value="Intergrase catalytic core"/>
    <property type="match status" value="1"/>
</dbReference>
<dbReference type="SUPFAM" id="SSF56349">
    <property type="entry name" value="DNA breaking-rejoining enzymes"/>
    <property type="match status" value="1"/>
</dbReference>
<evidence type="ECO:0000256" key="2">
    <source>
        <dbReference type="ARBA" id="ARBA00022908"/>
    </source>
</evidence>
<dbReference type="PROSITE" id="PS51898">
    <property type="entry name" value="TYR_RECOMBINASE"/>
    <property type="match status" value="1"/>
</dbReference>
<dbReference type="EMBL" id="FOUB01000086">
    <property type="protein sequence ID" value="SFN02198.1"/>
    <property type="molecule type" value="Genomic_DNA"/>
</dbReference>
<organism evidence="6 7">
    <name type="scientific">Nitrosomonas communis</name>
    <dbReference type="NCBI Taxonomy" id="44574"/>
    <lineage>
        <taxon>Bacteria</taxon>
        <taxon>Pseudomonadati</taxon>
        <taxon>Pseudomonadota</taxon>
        <taxon>Betaproteobacteria</taxon>
        <taxon>Nitrosomonadales</taxon>
        <taxon>Nitrosomonadaceae</taxon>
        <taxon>Nitrosomonas</taxon>
    </lineage>
</organism>
<keyword evidence="4" id="KW-0233">DNA recombination</keyword>
<dbReference type="GO" id="GO:0003677">
    <property type="term" value="F:DNA binding"/>
    <property type="evidence" value="ECO:0007669"/>
    <property type="project" value="UniProtKB-KW"/>
</dbReference>
<dbReference type="GO" id="GO:0006310">
    <property type="term" value="P:DNA recombination"/>
    <property type="evidence" value="ECO:0007669"/>
    <property type="project" value="UniProtKB-KW"/>
</dbReference>
<keyword evidence="2" id="KW-0229">DNA integration</keyword>
<keyword evidence="7" id="KW-1185">Reference proteome</keyword>
<comment type="similarity">
    <text evidence="1">Belongs to the 'phage' integrase family.</text>
</comment>
<evidence type="ECO:0000259" key="5">
    <source>
        <dbReference type="PROSITE" id="PS51898"/>
    </source>
</evidence>
<evidence type="ECO:0000256" key="3">
    <source>
        <dbReference type="ARBA" id="ARBA00023125"/>
    </source>
</evidence>
<dbReference type="GO" id="GO:0015074">
    <property type="term" value="P:DNA integration"/>
    <property type="evidence" value="ECO:0007669"/>
    <property type="project" value="UniProtKB-KW"/>
</dbReference>
<evidence type="ECO:0000256" key="4">
    <source>
        <dbReference type="ARBA" id="ARBA00023172"/>
    </source>
</evidence>
<dbReference type="InterPro" id="IPR038488">
    <property type="entry name" value="Integrase_DNA-bd_sf"/>
</dbReference>
<feature type="domain" description="Tyr recombinase" evidence="5">
    <location>
        <begin position="210"/>
        <end position="390"/>
    </location>
</feature>
<dbReference type="PANTHER" id="PTHR30629:SF2">
    <property type="entry name" value="PROPHAGE INTEGRASE INTS-RELATED"/>
    <property type="match status" value="1"/>
</dbReference>